<dbReference type="EMBL" id="CP014160">
    <property type="protein sequence ID" value="AMB94104.1"/>
    <property type="molecule type" value="Genomic_DNA"/>
</dbReference>
<reference evidence="1 3" key="1">
    <citation type="journal article" date="2016" name="Genome Announc.">
        <title>Complete Genome Sequences of Aerococcus christensenii CCUG 28831T, Aerococcus sanguinicola CCUG 43001T, Aerococcus urinae CCUG 36881T, Aerococcus urinaeequi CCUG 28094T, Aerococcus urinaehominis CCUG 42038 BT, and Aerococcus viridans CCUG 4311T.</title>
        <authorList>
            <person name="Carkaci D."/>
            <person name="Dargis R."/>
            <person name="Nielsen X.C."/>
            <person name="Skovgaard O."/>
            <person name="Fuursted K."/>
            <person name="Christensen J.J."/>
        </authorList>
    </citation>
    <scope>NUCLEOTIDE SEQUENCE [LARGE SCALE GENOMIC DNA]</scope>
    <source>
        <strain evidence="1 3">CCUG43001</strain>
    </source>
</reference>
<keyword evidence="3" id="KW-1185">Reference proteome</keyword>
<evidence type="ECO:0000313" key="3">
    <source>
        <dbReference type="Proteomes" id="UP000069912"/>
    </source>
</evidence>
<dbReference type="KEGG" id="asan:AWM72_04695"/>
<organism evidence="1 3">
    <name type="scientific">Aerococcus sanguinicola</name>
    <dbReference type="NCBI Taxonomy" id="119206"/>
    <lineage>
        <taxon>Bacteria</taxon>
        <taxon>Bacillati</taxon>
        <taxon>Bacillota</taxon>
        <taxon>Bacilli</taxon>
        <taxon>Lactobacillales</taxon>
        <taxon>Aerococcaceae</taxon>
        <taxon>Aerococcus</taxon>
    </lineage>
</organism>
<evidence type="ECO:0000313" key="1">
    <source>
        <dbReference type="EMBL" id="AMB94104.1"/>
    </source>
</evidence>
<name>A0A109RD73_9LACT</name>
<evidence type="ECO:0000313" key="2">
    <source>
        <dbReference type="EMBL" id="PKZ22194.1"/>
    </source>
</evidence>
<dbReference type="Proteomes" id="UP000234239">
    <property type="component" value="Unassembled WGS sequence"/>
</dbReference>
<dbReference type="EMBL" id="PKGY01000002">
    <property type="protein sequence ID" value="PKZ22194.1"/>
    <property type="molecule type" value="Genomic_DNA"/>
</dbReference>
<evidence type="ECO:0000313" key="4">
    <source>
        <dbReference type="Proteomes" id="UP000234239"/>
    </source>
</evidence>
<sequence length="66" mass="7279">MKKKQISRTMGIVMPMILLVTLGFKDTLGVLGSTLLGGFLGFISHKAWTKDIQEAKEQAKNNSDKI</sequence>
<proteinExistence type="predicted"/>
<reference evidence="3" key="2">
    <citation type="submission" date="2016-01" db="EMBL/GenBank/DDBJ databases">
        <title>Six Aerococcus type strain genome sequencing and assembly using PacBio and Illumina Hiseq.</title>
        <authorList>
            <person name="Carkaci D."/>
            <person name="Dargis R."/>
            <person name="Nielsen X.C."/>
            <person name="Skovgaard O."/>
            <person name="Fuursted K."/>
            <person name="Christensen J.J."/>
        </authorList>
    </citation>
    <scope>NUCLEOTIDE SEQUENCE [LARGE SCALE GENOMIC DNA]</scope>
    <source>
        <strain evidence="3">CCUG43001</strain>
    </source>
</reference>
<dbReference type="RefSeq" id="WP_067973994.1">
    <property type="nucleotide sequence ID" value="NZ_CAJHKM010000001.1"/>
</dbReference>
<accession>A0A109RD73</accession>
<dbReference type="AlphaFoldDB" id="A0A109RD73"/>
<dbReference type="GeneID" id="92903366"/>
<protein>
    <submittedName>
        <fullName evidence="1">Uncharacterized protein</fullName>
    </submittedName>
</protein>
<gene>
    <name evidence="1" type="ORF">AWM72_04695</name>
    <name evidence="2" type="ORF">CYJ28_03510</name>
</gene>
<reference evidence="2 4" key="3">
    <citation type="submission" date="2017-12" db="EMBL/GenBank/DDBJ databases">
        <title>Phylogenetic diversity of female urinary microbiome.</title>
        <authorList>
            <person name="Thomas-White K."/>
            <person name="Wolfe A.J."/>
        </authorList>
    </citation>
    <scope>NUCLEOTIDE SEQUENCE [LARGE SCALE GENOMIC DNA]</scope>
    <source>
        <strain evidence="2 4">UMB0139</strain>
    </source>
</reference>
<dbReference type="Proteomes" id="UP000069912">
    <property type="component" value="Chromosome"/>
</dbReference>